<evidence type="ECO:0000259" key="1">
    <source>
        <dbReference type="PROSITE" id="PS50893"/>
    </source>
</evidence>
<dbReference type="PROSITE" id="PS50930">
    <property type="entry name" value="HTH_LYTTR"/>
    <property type="match status" value="1"/>
</dbReference>
<sequence length="350" mass="40957">MLRMNEIEYRQGDQTLFPRIDIEIKSGEIKAIQSTVNVRAVLLQMISGEESVRKGFIQIHHKTLEEDKQKYFSSLGICWYEEGIYERLQVKEYLTFIGSLYQSKASIKEVLQLVQLEEKARWKMHQLNRSEKRRVQFGRILMQESEVVIFEEPEVNVDLETKRVLHQFVEILQEKQKAVLILTTSTESAITIADTVYRLDEQGLHQIEVETEEKDRVKSLEIDGIETAEEEAQVQQTFQLNKISAKVEDKIILFDPQEIDYIESQNGQTYLYTRGEGFPTGFTLKELEQRLSHQGFFRCHRSYIVNLQKIREVITWTRNSYSLSLIDKKSSQVPLSKSKLNELKELLGVE</sequence>
<dbReference type="AlphaFoldDB" id="A0A511ZKB5"/>
<dbReference type="Gene3D" id="3.40.50.300">
    <property type="entry name" value="P-loop containing nucleotide triphosphate hydrolases"/>
    <property type="match status" value="1"/>
</dbReference>
<dbReference type="SMART" id="SM00850">
    <property type="entry name" value="LytTR"/>
    <property type="match status" value="1"/>
</dbReference>
<dbReference type="Pfam" id="PF00005">
    <property type="entry name" value="ABC_tran"/>
    <property type="match status" value="1"/>
</dbReference>
<comment type="caution">
    <text evidence="3">The sequence shown here is derived from an EMBL/GenBank/DDBJ whole genome shotgun (WGS) entry which is preliminary data.</text>
</comment>
<dbReference type="InterPro" id="IPR012046">
    <property type="entry name" value="LytTR_ABC"/>
</dbReference>
<reference evidence="3 4" key="1">
    <citation type="submission" date="2019-07" db="EMBL/GenBank/DDBJ databases">
        <title>Whole genome shotgun sequence of Oceanobacillus sojae NBRC 105379.</title>
        <authorList>
            <person name="Hosoyama A."/>
            <person name="Uohara A."/>
            <person name="Ohji S."/>
            <person name="Ichikawa N."/>
        </authorList>
    </citation>
    <scope>NUCLEOTIDE SEQUENCE [LARGE SCALE GENOMIC DNA]</scope>
    <source>
        <strain evidence="3 4">NBRC 105379</strain>
    </source>
</reference>
<organism evidence="3 4">
    <name type="scientific">Oceanobacillus sojae</name>
    <dbReference type="NCBI Taxonomy" id="582851"/>
    <lineage>
        <taxon>Bacteria</taxon>
        <taxon>Bacillati</taxon>
        <taxon>Bacillota</taxon>
        <taxon>Bacilli</taxon>
        <taxon>Bacillales</taxon>
        <taxon>Bacillaceae</taxon>
        <taxon>Oceanobacillus</taxon>
    </lineage>
</organism>
<dbReference type="Pfam" id="PF04397">
    <property type="entry name" value="LytTR"/>
    <property type="match status" value="1"/>
</dbReference>
<gene>
    <name evidence="3" type="ORF">OSO01_26420</name>
</gene>
<dbReference type="PANTHER" id="PTHR43038:SF3">
    <property type="entry name" value="ABC TRANSPORTER G FAMILY MEMBER 20 ISOFORM X1"/>
    <property type="match status" value="1"/>
</dbReference>
<dbReference type="PANTHER" id="PTHR43038">
    <property type="entry name" value="ATP-BINDING CASSETTE, SUB-FAMILY H, MEMBER 1"/>
    <property type="match status" value="1"/>
</dbReference>
<dbReference type="PROSITE" id="PS50893">
    <property type="entry name" value="ABC_TRANSPORTER_2"/>
    <property type="match status" value="1"/>
</dbReference>
<dbReference type="Proteomes" id="UP000321558">
    <property type="component" value="Unassembled WGS sequence"/>
</dbReference>
<dbReference type="OrthoDB" id="9809318at2"/>
<dbReference type="SUPFAM" id="SSF52540">
    <property type="entry name" value="P-loop containing nucleoside triphosphate hydrolases"/>
    <property type="match status" value="1"/>
</dbReference>
<evidence type="ECO:0000259" key="2">
    <source>
        <dbReference type="PROSITE" id="PS50930"/>
    </source>
</evidence>
<feature type="domain" description="HTH LytTR-type" evidence="2">
    <location>
        <begin position="243"/>
        <end position="349"/>
    </location>
</feature>
<dbReference type="RefSeq" id="WP_147210855.1">
    <property type="nucleotide sequence ID" value="NZ_BJYM01000010.1"/>
</dbReference>
<name>A0A511ZKB5_9BACI</name>
<dbReference type="GO" id="GO:0003677">
    <property type="term" value="F:DNA binding"/>
    <property type="evidence" value="ECO:0007669"/>
    <property type="project" value="InterPro"/>
</dbReference>
<dbReference type="GO" id="GO:0016887">
    <property type="term" value="F:ATP hydrolysis activity"/>
    <property type="evidence" value="ECO:0007669"/>
    <property type="project" value="InterPro"/>
</dbReference>
<dbReference type="EMBL" id="BJYM01000010">
    <property type="protein sequence ID" value="GEN87903.1"/>
    <property type="molecule type" value="Genomic_DNA"/>
</dbReference>
<evidence type="ECO:0000313" key="4">
    <source>
        <dbReference type="Proteomes" id="UP000321558"/>
    </source>
</evidence>
<dbReference type="STRING" id="582851.GCA_900162665_03959"/>
<feature type="domain" description="ABC transporter" evidence="1">
    <location>
        <begin position="2"/>
        <end position="226"/>
    </location>
</feature>
<dbReference type="GO" id="GO:0005524">
    <property type="term" value="F:ATP binding"/>
    <property type="evidence" value="ECO:0007669"/>
    <property type="project" value="InterPro"/>
</dbReference>
<dbReference type="InterPro" id="IPR027417">
    <property type="entry name" value="P-loop_NTPase"/>
</dbReference>
<accession>A0A511ZKB5</accession>
<dbReference type="InterPro" id="IPR007492">
    <property type="entry name" value="LytTR_DNA-bd_dom"/>
</dbReference>
<dbReference type="InterPro" id="IPR003439">
    <property type="entry name" value="ABC_transporter-like_ATP-bd"/>
</dbReference>
<proteinExistence type="predicted"/>
<dbReference type="Gene3D" id="2.40.50.1020">
    <property type="entry name" value="LytTr DNA-binding domain"/>
    <property type="match status" value="1"/>
</dbReference>
<dbReference type="PIRSF" id="PIRSF036612">
    <property type="entry name" value="ABC_ATP_LytTR"/>
    <property type="match status" value="1"/>
</dbReference>
<keyword evidence="4" id="KW-1185">Reference proteome</keyword>
<protein>
    <submittedName>
        <fullName evidence="3">Transcriptional regulator</fullName>
    </submittedName>
</protein>
<evidence type="ECO:0000313" key="3">
    <source>
        <dbReference type="EMBL" id="GEN87903.1"/>
    </source>
</evidence>